<reference evidence="8 9" key="1">
    <citation type="submission" date="2020-04" db="EMBL/GenBank/DDBJ databases">
        <authorList>
            <person name="Hitch T.C.A."/>
            <person name="Wylensek D."/>
            <person name="Clavel T."/>
        </authorList>
    </citation>
    <scope>NUCLEOTIDE SEQUENCE [LARGE SCALE GENOMIC DNA]</scope>
    <source>
        <strain evidence="8 9">105184</strain>
    </source>
</reference>
<feature type="transmembrane region" description="Helical" evidence="6">
    <location>
        <begin position="555"/>
        <end position="582"/>
    </location>
</feature>
<dbReference type="PANTHER" id="PTHR46795">
    <property type="entry name" value="ABC TRANSPORTER PERMEASE-RELATED-RELATED"/>
    <property type="match status" value="1"/>
</dbReference>
<evidence type="ECO:0000256" key="2">
    <source>
        <dbReference type="ARBA" id="ARBA00022475"/>
    </source>
</evidence>
<keyword evidence="5 6" id="KW-0472">Membrane</keyword>
<organism evidence="8 9">
    <name type="scientific">Parafannyhessea umbonata</name>
    <dbReference type="NCBI Taxonomy" id="604330"/>
    <lineage>
        <taxon>Bacteria</taxon>
        <taxon>Bacillati</taxon>
        <taxon>Actinomycetota</taxon>
        <taxon>Coriobacteriia</taxon>
        <taxon>Coriobacteriales</taxon>
        <taxon>Atopobiaceae</taxon>
        <taxon>Parafannyhessea</taxon>
    </lineage>
</organism>
<evidence type="ECO:0000256" key="3">
    <source>
        <dbReference type="ARBA" id="ARBA00022692"/>
    </source>
</evidence>
<feature type="transmembrane region" description="Helical" evidence="6">
    <location>
        <begin position="616"/>
        <end position="642"/>
    </location>
</feature>
<sequence>MYARIALGNVRRSIKDFGIYFLTLVLGVAVYYAFNSVTQQSAVLSLSGSMSTIVRELGAIIRAVSVFVAVLLTFLVLFGNRFLIRRRKREFAIYLTLGMDRRHVSGIVAMESLVVGAGALVVGLAVGVLLSQALLYATARLFNTHVTGFGLMFSSQACVYTVVSFAIIFLVVGVLNVLEVSRFKLIDLMNADRKGEKSLVRNLPLSVALFVVSLVLIGVAYHELRVNGMYVIDWRFNLATALVTVGTFLLFFSVSGFLLRLGQSARGFYLHGLNMFTLRQLSSRVNSVWVSISIVCAALFLAITSTCGGFALVSSINQSVSAITHYDVSVAMYPQATDDASASVETTQGASGSEMEKLLKASVPDWDSLVADSARIDLYTDSSMRLSLAALRGDTDVEVPDSFTKYTNSLGKVPIHVTSLSQYNAILALRGEKPVVLKANEALVTTDMTNMVGFWQRVAVKSDGFDFLGTTMRLRARRTTMEYSNAVNTSVGTIVVPDGVLESKRAQLESFSNYLNVKARDSRAEARLYKEVARAHQPGLLFEAQSKSSAKEEAVGLTAIIGYLALYIGFVLFVSCAAILAIQQLSDVAESAPRYRVLFDLGAERGMVNHAILMQIATYFLFPLVVALAHSYVALGVLGSVIKTLGVLDFLRPLGITMAIVLVLYGGYFLLTYGMARGVLGEKARRRE</sequence>
<comment type="caution">
    <text evidence="8">The sequence shown here is derived from an EMBL/GenBank/DDBJ whole genome shotgun (WGS) entry which is preliminary data.</text>
</comment>
<gene>
    <name evidence="8" type="ORF">HF885_01035</name>
</gene>
<dbReference type="Proteomes" id="UP000565613">
    <property type="component" value="Unassembled WGS sequence"/>
</dbReference>
<dbReference type="PIRSF" id="PIRSF018968">
    <property type="entry name" value="ABC_permease_BceB"/>
    <property type="match status" value="1"/>
</dbReference>
<protein>
    <submittedName>
        <fullName evidence="8">ABC transporter permease</fullName>
    </submittedName>
</protein>
<evidence type="ECO:0000259" key="7">
    <source>
        <dbReference type="Pfam" id="PF02687"/>
    </source>
</evidence>
<name>A0A7X9Y006_9ACTN</name>
<feature type="transmembrane region" description="Helical" evidence="6">
    <location>
        <begin position="654"/>
        <end position="676"/>
    </location>
</feature>
<feature type="transmembrane region" description="Helical" evidence="6">
    <location>
        <begin position="288"/>
        <end position="313"/>
    </location>
</feature>
<evidence type="ECO:0000256" key="1">
    <source>
        <dbReference type="ARBA" id="ARBA00004651"/>
    </source>
</evidence>
<feature type="transmembrane region" description="Helical" evidence="6">
    <location>
        <begin position="17"/>
        <end position="34"/>
    </location>
</feature>
<dbReference type="EMBL" id="JABAGR010000001">
    <property type="protein sequence ID" value="NMF25030.1"/>
    <property type="molecule type" value="Genomic_DNA"/>
</dbReference>
<dbReference type="GO" id="GO:0055085">
    <property type="term" value="P:transmembrane transport"/>
    <property type="evidence" value="ECO:0007669"/>
    <property type="project" value="InterPro"/>
</dbReference>
<evidence type="ECO:0000256" key="4">
    <source>
        <dbReference type="ARBA" id="ARBA00022989"/>
    </source>
</evidence>
<dbReference type="Pfam" id="PF02687">
    <property type="entry name" value="FtsX"/>
    <property type="match status" value="1"/>
</dbReference>
<accession>A0A7X9Y006</accession>
<proteinExistence type="predicted"/>
<keyword evidence="3 6" id="KW-0812">Transmembrane</keyword>
<dbReference type="AlphaFoldDB" id="A0A7X9Y006"/>
<comment type="subcellular location">
    <subcellularLocation>
        <location evidence="1">Cell membrane</location>
        <topology evidence="1">Multi-pass membrane protein</topology>
    </subcellularLocation>
</comment>
<feature type="domain" description="ABC3 transporter permease C-terminal" evidence="7">
    <location>
        <begin position="64"/>
        <end position="182"/>
    </location>
</feature>
<keyword evidence="2" id="KW-1003">Cell membrane</keyword>
<evidence type="ECO:0000256" key="6">
    <source>
        <dbReference type="SAM" id="Phobius"/>
    </source>
</evidence>
<dbReference type="InterPro" id="IPR027022">
    <property type="entry name" value="ABC_permease_BceB-typ"/>
</dbReference>
<feature type="transmembrane region" description="Helical" evidence="6">
    <location>
        <begin position="234"/>
        <end position="259"/>
    </location>
</feature>
<dbReference type="GO" id="GO:0005886">
    <property type="term" value="C:plasma membrane"/>
    <property type="evidence" value="ECO:0007669"/>
    <property type="project" value="UniProtKB-SubCell"/>
</dbReference>
<dbReference type="PANTHER" id="PTHR46795:SF3">
    <property type="entry name" value="ABC TRANSPORTER PERMEASE"/>
    <property type="match status" value="1"/>
</dbReference>
<evidence type="ECO:0000313" key="9">
    <source>
        <dbReference type="Proteomes" id="UP000565613"/>
    </source>
</evidence>
<dbReference type="RefSeq" id="WP_170103122.1">
    <property type="nucleotide sequence ID" value="NZ_JABAGR010000001.1"/>
</dbReference>
<feature type="transmembrane region" description="Helical" evidence="6">
    <location>
        <begin position="157"/>
        <end position="178"/>
    </location>
</feature>
<keyword evidence="4 6" id="KW-1133">Transmembrane helix</keyword>
<evidence type="ECO:0000256" key="5">
    <source>
        <dbReference type="ARBA" id="ARBA00023136"/>
    </source>
</evidence>
<feature type="transmembrane region" description="Helical" evidence="6">
    <location>
        <begin position="104"/>
        <end position="137"/>
    </location>
</feature>
<dbReference type="InterPro" id="IPR052536">
    <property type="entry name" value="ABC-4_Integral_Memb_Prot"/>
</dbReference>
<dbReference type="InterPro" id="IPR003838">
    <property type="entry name" value="ABC3_permease_C"/>
</dbReference>
<feature type="transmembrane region" description="Helical" evidence="6">
    <location>
        <begin position="59"/>
        <end position="83"/>
    </location>
</feature>
<evidence type="ECO:0000313" key="8">
    <source>
        <dbReference type="EMBL" id="NMF25030.1"/>
    </source>
</evidence>
<feature type="transmembrane region" description="Helical" evidence="6">
    <location>
        <begin position="199"/>
        <end position="222"/>
    </location>
</feature>